<sequence length="164" mass="17352">MKEKNMTYYLIISAVLAALTVIMTMIVQVPLGAGYFNLGDAVLMIGGLLLGPQWGFLIGGIGSALADIFAGWANYALFTFFVKGLEGFLAGYLFHRFHNRLAAVIPAGLVMALGYFIVDSILYDVAAATASIGGNLLQGLIGAGVAFLLYPLVQRALASSRAKL</sequence>
<dbReference type="GO" id="GO:0016020">
    <property type="term" value="C:membrane"/>
    <property type="evidence" value="ECO:0007669"/>
    <property type="project" value="InterPro"/>
</dbReference>
<evidence type="ECO:0000313" key="5">
    <source>
        <dbReference type="Proteomes" id="UP000234384"/>
    </source>
</evidence>
<dbReference type="EMBL" id="PKHE01000029">
    <property type="protein sequence ID" value="PKY87328.1"/>
    <property type="molecule type" value="Genomic_DNA"/>
</dbReference>
<feature type="transmembrane region" description="Helical" evidence="3">
    <location>
        <begin position="135"/>
        <end position="153"/>
    </location>
</feature>
<organism evidence="4 5">
    <name type="scientific">Falseniella ignava</name>
    <dbReference type="NCBI Taxonomy" id="137730"/>
    <lineage>
        <taxon>Bacteria</taxon>
        <taxon>Bacillati</taxon>
        <taxon>Bacillota</taxon>
        <taxon>Bacilli</taxon>
        <taxon>Lactobacillales</taxon>
        <taxon>Aerococcaceae</taxon>
        <taxon>Falseniella</taxon>
    </lineage>
</organism>
<evidence type="ECO:0000256" key="1">
    <source>
        <dbReference type="ARBA" id="ARBA00022692"/>
    </source>
</evidence>
<comment type="caution">
    <text evidence="4">The sequence shown here is derived from an EMBL/GenBank/DDBJ whole genome shotgun (WGS) entry which is preliminary data.</text>
</comment>
<dbReference type="AlphaFoldDB" id="A0A2I1JVA9"/>
<protein>
    <submittedName>
        <fullName evidence="4">ECF transporter S component</fullName>
    </submittedName>
</protein>
<feature type="transmembrane region" description="Helical" evidence="3">
    <location>
        <begin position="101"/>
        <end position="123"/>
    </location>
</feature>
<proteinExistence type="predicted"/>
<name>A0A2I1JVA9_9LACT</name>
<reference evidence="4 5" key="1">
    <citation type="submission" date="2017-12" db="EMBL/GenBank/DDBJ databases">
        <title>Phylogenetic diversity of female urinary microbiome.</title>
        <authorList>
            <person name="Thomas-White K."/>
            <person name="Wolfe A.J."/>
        </authorList>
    </citation>
    <scope>NUCLEOTIDE SEQUENCE [LARGE SCALE GENOMIC DNA]</scope>
    <source>
        <strain evidence="4 5">UMB0898</strain>
    </source>
</reference>
<keyword evidence="2 3" id="KW-1133">Transmembrane helix</keyword>
<feature type="transmembrane region" description="Helical" evidence="3">
    <location>
        <begin position="72"/>
        <end position="94"/>
    </location>
</feature>
<feature type="transmembrane region" description="Helical" evidence="3">
    <location>
        <begin position="6"/>
        <end position="29"/>
    </location>
</feature>
<dbReference type="RefSeq" id="WP_006701567.1">
    <property type="nucleotide sequence ID" value="NZ_PKHE01000029.1"/>
</dbReference>
<evidence type="ECO:0000256" key="3">
    <source>
        <dbReference type="SAM" id="Phobius"/>
    </source>
</evidence>
<dbReference type="PANTHER" id="PTHR37815">
    <property type="entry name" value="UPF0397 PROTEIN BC_2624-RELATED"/>
    <property type="match status" value="1"/>
</dbReference>
<dbReference type="OrthoDB" id="411368at2"/>
<dbReference type="PANTHER" id="PTHR37815:SF3">
    <property type="entry name" value="UPF0397 PROTEIN SPR0429"/>
    <property type="match status" value="1"/>
</dbReference>
<keyword evidence="3" id="KW-0472">Membrane</keyword>
<gene>
    <name evidence="4" type="ORF">CYJ57_07525</name>
</gene>
<keyword evidence="1 3" id="KW-0812">Transmembrane</keyword>
<evidence type="ECO:0000256" key="2">
    <source>
        <dbReference type="ARBA" id="ARBA00022989"/>
    </source>
</evidence>
<dbReference type="InterPro" id="IPR009825">
    <property type="entry name" value="ECF_substrate-spec-like"/>
</dbReference>
<evidence type="ECO:0000313" key="4">
    <source>
        <dbReference type="EMBL" id="PKY87328.1"/>
    </source>
</evidence>
<feature type="transmembrane region" description="Helical" evidence="3">
    <location>
        <begin position="41"/>
        <end position="66"/>
    </location>
</feature>
<dbReference type="Proteomes" id="UP000234384">
    <property type="component" value="Unassembled WGS sequence"/>
</dbReference>
<accession>A0A2I1JVA9</accession>
<dbReference type="Gene3D" id="1.10.1760.20">
    <property type="match status" value="1"/>
</dbReference>
<dbReference type="Pfam" id="PF07155">
    <property type="entry name" value="ECF-ribofla_trS"/>
    <property type="match status" value="1"/>
</dbReference>